<evidence type="ECO:0000313" key="3">
    <source>
        <dbReference type="EMBL" id="MBK1620625.1"/>
    </source>
</evidence>
<proteinExistence type="predicted"/>
<dbReference type="Pfam" id="PF00534">
    <property type="entry name" value="Glycos_transf_1"/>
    <property type="match status" value="1"/>
</dbReference>
<feature type="domain" description="Glycosyl transferase family 1" evidence="1">
    <location>
        <begin position="210"/>
        <end position="360"/>
    </location>
</feature>
<dbReference type="InterPro" id="IPR028098">
    <property type="entry name" value="Glyco_trans_4-like_N"/>
</dbReference>
<name>A0A9X1B5K7_9GAMM</name>
<accession>A0A9X1B5K7</accession>
<evidence type="ECO:0000313" key="4">
    <source>
        <dbReference type="Proteomes" id="UP001138768"/>
    </source>
</evidence>
<dbReference type="GO" id="GO:0016757">
    <property type="term" value="F:glycosyltransferase activity"/>
    <property type="evidence" value="ECO:0007669"/>
    <property type="project" value="InterPro"/>
</dbReference>
<comment type="caution">
    <text evidence="3">The sequence shown here is derived from an EMBL/GenBank/DDBJ whole genome shotgun (WGS) entry which is preliminary data.</text>
</comment>
<keyword evidence="4" id="KW-1185">Reference proteome</keyword>
<dbReference type="Proteomes" id="UP001138768">
    <property type="component" value="Unassembled WGS sequence"/>
</dbReference>
<reference evidence="3 4" key="1">
    <citation type="journal article" date="2020" name="Microorganisms">
        <title>Osmotic Adaptation and Compatible Solute Biosynthesis of Phototrophic Bacteria as Revealed from Genome Analyses.</title>
        <authorList>
            <person name="Imhoff J.F."/>
            <person name="Rahn T."/>
            <person name="Kunzel S."/>
            <person name="Keller A."/>
            <person name="Neulinger S.C."/>
        </authorList>
    </citation>
    <scope>NUCLEOTIDE SEQUENCE [LARGE SCALE GENOMIC DNA]</scope>
    <source>
        <strain evidence="3 4">DSM 25653</strain>
    </source>
</reference>
<dbReference type="GO" id="GO:1901135">
    <property type="term" value="P:carbohydrate derivative metabolic process"/>
    <property type="evidence" value="ECO:0007669"/>
    <property type="project" value="UniProtKB-ARBA"/>
</dbReference>
<dbReference type="AlphaFoldDB" id="A0A9X1B5K7"/>
<dbReference type="PANTHER" id="PTHR12526">
    <property type="entry name" value="GLYCOSYLTRANSFERASE"/>
    <property type="match status" value="1"/>
</dbReference>
<evidence type="ECO:0000259" key="1">
    <source>
        <dbReference type="Pfam" id="PF00534"/>
    </source>
</evidence>
<dbReference type="SUPFAM" id="SSF53756">
    <property type="entry name" value="UDP-Glycosyltransferase/glycogen phosphorylase"/>
    <property type="match status" value="1"/>
</dbReference>
<sequence length="386" mass="41658">MATTRFEPLSEVTRVSILHVLGGDAMGGCERLSIDLAAAYAAQGLTQAVLFYGAAGSGPAWRAFEALGVTPYRIGYDGKPFHFVWALARLCRQLGVQAVLTHGFGMHLLIAAGARLGGAGRVLALVGNPPPAEPALLRRVRWRAHLARPLVTREIACSRYVRERMLREYRLPPDRVVVVPNWVRVNEIARRADEARSARQAAIGRGDESADPVMLMVARLDPIKDHATVIRAMALLQGTNPELRLRLVGDGSIRKALEALAAELGLADRVEFLGAREDIPEQLGRADLFVYGTTVDEGFGIVLAEAMAAGLPIVCTDEGPCAEVLDDGRAGLLVQPGSAEAMAEGLRLTLSDPHSAEQMVAVALAVSRERYDVKRAGDEIRRIVQT</sequence>
<gene>
    <name evidence="3" type="ORF">CKO42_19770</name>
</gene>
<dbReference type="CDD" id="cd03811">
    <property type="entry name" value="GT4_GT28_WabH-like"/>
    <property type="match status" value="1"/>
</dbReference>
<evidence type="ECO:0008006" key="5">
    <source>
        <dbReference type="Google" id="ProtNLM"/>
    </source>
</evidence>
<dbReference type="Pfam" id="PF13439">
    <property type="entry name" value="Glyco_transf_4"/>
    <property type="match status" value="1"/>
</dbReference>
<dbReference type="Gene3D" id="3.40.50.2000">
    <property type="entry name" value="Glycogen Phosphorylase B"/>
    <property type="match status" value="2"/>
</dbReference>
<protein>
    <recommendedName>
        <fullName evidence="5">Glycosyltransferase</fullName>
    </recommendedName>
</protein>
<feature type="domain" description="Glycosyltransferase subfamily 4-like N-terminal" evidence="2">
    <location>
        <begin position="26"/>
        <end position="185"/>
    </location>
</feature>
<dbReference type="InterPro" id="IPR001296">
    <property type="entry name" value="Glyco_trans_1"/>
</dbReference>
<organism evidence="3 4">
    <name type="scientific">Lamprobacter modestohalophilus</name>
    <dbReference type="NCBI Taxonomy" id="1064514"/>
    <lineage>
        <taxon>Bacteria</taxon>
        <taxon>Pseudomonadati</taxon>
        <taxon>Pseudomonadota</taxon>
        <taxon>Gammaproteobacteria</taxon>
        <taxon>Chromatiales</taxon>
        <taxon>Chromatiaceae</taxon>
        <taxon>Lamprobacter</taxon>
    </lineage>
</organism>
<dbReference type="EMBL" id="NRRY01000044">
    <property type="protein sequence ID" value="MBK1620625.1"/>
    <property type="molecule type" value="Genomic_DNA"/>
</dbReference>
<evidence type="ECO:0000259" key="2">
    <source>
        <dbReference type="Pfam" id="PF13439"/>
    </source>
</evidence>
<dbReference type="PANTHER" id="PTHR12526:SF630">
    <property type="entry name" value="GLYCOSYLTRANSFERASE"/>
    <property type="match status" value="1"/>
</dbReference>